<evidence type="ECO:0000256" key="4">
    <source>
        <dbReference type="ARBA" id="ARBA00022806"/>
    </source>
</evidence>
<feature type="domain" description="UvrD-like helicase ATP-binding" evidence="11">
    <location>
        <begin position="184"/>
        <end position="499"/>
    </location>
</feature>
<evidence type="ECO:0000259" key="11">
    <source>
        <dbReference type="PROSITE" id="PS51198"/>
    </source>
</evidence>
<gene>
    <name evidence="12" type="ORF">ACFOEE_06825</name>
</gene>
<evidence type="ECO:0000256" key="2">
    <source>
        <dbReference type="ARBA" id="ARBA00022741"/>
    </source>
</evidence>
<keyword evidence="3 10" id="KW-0378">Hydrolase</keyword>
<evidence type="ECO:0000256" key="9">
    <source>
        <dbReference type="ARBA" id="ARBA00048988"/>
    </source>
</evidence>
<evidence type="ECO:0000256" key="8">
    <source>
        <dbReference type="ARBA" id="ARBA00034808"/>
    </source>
</evidence>
<evidence type="ECO:0000256" key="5">
    <source>
        <dbReference type="ARBA" id="ARBA00022840"/>
    </source>
</evidence>
<dbReference type="Pfam" id="PF13361">
    <property type="entry name" value="UvrD_C"/>
    <property type="match status" value="1"/>
</dbReference>
<accession>A0ABV7CI35</accession>
<evidence type="ECO:0000256" key="6">
    <source>
        <dbReference type="ARBA" id="ARBA00023235"/>
    </source>
</evidence>
<sequence>MSAIQTQPVKLLRPFCRWCNVVATEQGVVISRYNKTKALSWPEIAEPPQLERRFPWYTFTIKKAQASFRFAASATEFINQLHQFWALHYAPQLKLQVAQIEARLKRHYLCDTELAQVQQQATKLLKPWRYWQVSTLADPTLHAALNTLREICQWQNDDIVAFREAFEAFYLNQYETFFNQLYKQPLTRTQRLACIRSAKHQLLLAAAGSGKTSVMVARCAYLIEHGLAVPQDILLLAYGNDAAKEMQARLATQPQTQGVKVYTFHALGLHILQQVEGTKTQLSPLATEPQALKAFVQQTLLKLLADPRYQGVFQQFIARQSAALGVSTNNVAELPNLTDWQTWLGSSAGKKVCQYLETLLSAYKEYSATEKVGDLQIKHRADLDCFLPLFAEYQLALQTQQCIDYQDMIARSTLYVNSGRYIPPWQHILVDEFQDISRSRATLLKALLAKQHDSRLFAVGDDWQAIYGFSGADIRLTTEFAAHFSPAAQMELDKTFRFHQGLVDISNQFVRQNPSQCQKALTAFDSERREAVVTLSHDEAEGADKVAIAQVLAELAEHNRQGCSVVILARFNKDLPEQALRQHWQRQFPHLALRYMTVHAAKGQESDFAIINNVSSGRFGFPAEQPTAPLLAALLPPTEPFPHAQERRLFYVALTRAKQKVFVLYPHSRPSEFITELH</sequence>
<evidence type="ECO:0000256" key="7">
    <source>
        <dbReference type="ARBA" id="ARBA00034617"/>
    </source>
</evidence>
<dbReference type="Gene3D" id="3.40.50.300">
    <property type="entry name" value="P-loop containing nucleotide triphosphate hydrolases"/>
    <property type="match status" value="2"/>
</dbReference>
<comment type="catalytic activity">
    <reaction evidence="7">
        <text>Couples ATP hydrolysis with the unwinding of duplex DNA by translocating in the 3'-5' direction.</text>
        <dbReference type="EC" id="5.6.2.4"/>
    </reaction>
</comment>
<dbReference type="Proteomes" id="UP001595453">
    <property type="component" value="Unassembled WGS sequence"/>
</dbReference>
<evidence type="ECO:0000313" key="13">
    <source>
        <dbReference type="Proteomes" id="UP001595453"/>
    </source>
</evidence>
<dbReference type="InterPro" id="IPR014017">
    <property type="entry name" value="DNA_helicase_UvrD-like_C"/>
</dbReference>
<dbReference type="Pfam" id="PF00580">
    <property type="entry name" value="UvrD-helicase"/>
    <property type="match status" value="1"/>
</dbReference>
<comment type="catalytic activity">
    <reaction evidence="9">
        <text>ATP + H2O = ADP + phosphate + H(+)</text>
        <dbReference type="Rhea" id="RHEA:13065"/>
        <dbReference type="ChEBI" id="CHEBI:15377"/>
        <dbReference type="ChEBI" id="CHEBI:15378"/>
        <dbReference type="ChEBI" id="CHEBI:30616"/>
        <dbReference type="ChEBI" id="CHEBI:43474"/>
        <dbReference type="ChEBI" id="CHEBI:456216"/>
        <dbReference type="EC" id="5.6.2.4"/>
    </reaction>
</comment>
<evidence type="ECO:0000256" key="1">
    <source>
        <dbReference type="ARBA" id="ARBA00009922"/>
    </source>
</evidence>
<dbReference type="PANTHER" id="PTHR11070:SF63">
    <property type="entry name" value="DNA HELICASE IV"/>
    <property type="match status" value="1"/>
</dbReference>
<evidence type="ECO:0000256" key="3">
    <source>
        <dbReference type="ARBA" id="ARBA00022801"/>
    </source>
</evidence>
<keyword evidence="2 10" id="KW-0547">Nucleotide-binding</keyword>
<comment type="similarity">
    <text evidence="1">Belongs to the helicase family. UvrD subfamily.</text>
</comment>
<dbReference type="PANTHER" id="PTHR11070">
    <property type="entry name" value="UVRD / RECB / PCRA DNA HELICASE FAMILY MEMBER"/>
    <property type="match status" value="1"/>
</dbReference>
<dbReference type="CDD" id="cd17932">
    <property type="entry name" value="DEXQc_UvrD"/>
    <property type="match status" value="1"/>
</dbReference>
<dbReference type="PROSITE" id="PS51198">
    <property type="entry name" value="UVRD_HELICASE_ATP_BIND"/>
    <property type="match status" value="1"/>
</dbReference>
<dbReference type="InterPro" id="IPR013986">
    <property type="entry name" value="DExx_box_DNA_helicase_dom_sf"/>
</dbReference>
<keyword evidence="5 10" id="KW-0067">ATP-binding</keyword>
<dbReference type="SUPFAM" id="SSF52540">
    <property type="entry name" value="P-loop containing nucleoside triphosphate hydrolases"/>
    <property type="match status" value="1"/>
</dbReference>
<organism evidence="12 13">
    <name type="scientific">Pseudoalteromonas fenneropenaei</name>
    <dbReference type="NCBI Taxonomy" id="1737459"/>
    <lineage>
        <taxon>Bacteria</taxon>
        <taxon>Pseudomonadati</taxon>
        <taxon>Pseudomonadota</taxon>
        <taxon>Gammaproteobacteria</taxon>
        <taxon>Alteromonadales</taxon>
        <taxon>Pseudoalteromonadaceae</taxon>
        <taxon>Pseudoalteromonas</taxon>
    </lineage>
</organism>
<protein>
    <recommendedName>
        <fullName evidence="8">DNA 3'-5' helicase</fullName>
        <ecNumber evidence="8">5.6.2.4</ecNumber>
    </recommendedName>
</protein>
<dbReference type="EMBL" id="JBHRSD010000011">
    <property type="protein sequence ID" value="MFC3032226.1"/>
    <property type="molecule type" value="Genomic_DNA"/>
</dbReference>
<dbReference type="InterPro" id="IPR014016">
    <property type="entry name" value="UvrD-like_ATP-bd"/>
</dbReference>
<dbReference type="InterPro" id="IPR027417">
    <property type="entry name" value="P-loop_NTPase"/>
</dbReference>
<keyword evidence="13" id="KW-1185">Reference proteome</keyword>
<dbReference type="Gene3D" id="1.10.10.160">
    <property type="match status" value="1"/>
</dbReference>
<reference evidence="13" key="1">
    <citation type="journal article" date="2019" name="Int. J. Syst. Evol. Microbiol.">
        <title>The Global Catalogue of Microorganisms (GCM) 10K type strain sequencing project: providing services to taxonomists for standard genome sequencing and annotation.</title>
        <authorList>
            <consortium name="The Broad Institute Genomics Platform"/>
            <consortium name="The Broad Institute Genome Sequencing Center for Infectious Disease"/>
            <person name="Wu L."/>
            <person name="Ma J."/>
        </authorList>
    </citation>
    <scope>NUCLEOTIDE SEQUENCE [LARGE SCALE GENOMIC DNA]</scope>
    <source>
        <strain evidence="13">KCTC 42730</strain>
    </source>
</reference>
<proteinExistence type="inferred from homology"/>
<evidence type="ECO:0000313" key="12">
    <source>
        <dbReference type="EMBL" id="MFC3032226.1"/>
    </source>
</evidence>
<dbReference type="InterPro" id="IPR000212">
    <property type="entry name" value="DNA_helicase_UvrD/REP"/>
</dbReference>
<feature type="binding site" evidence="10">
    <location>
        <begin position="205"/>
        <end position="212"/>
    </location>
    <ligand>
        <name>ATP</name>
        <dbReference type="ChEBI" id="CHEBI:30616"/>
    </ligand>
</feature>
<keyword evidence="6" id="KW-0413">Isomerase</keyword>
<name>A0ABV7CI35_9GAMM</name>
<evidence type="ECO:0000256" key="10">
    <source>
        <dbReference type="PROSITE-ProRule" id="PRU00560"/>
    </source>
</evidence>
<keyword evidence="4 10" id="KW-0347">Helicase</keyword>
<dbReference type="RefSeq" id="WP_377122401.1">
    <property type="nucleotide sequence ID" value="NZ_JBHRSD010000011.1"/>
</dbReference>
<dbReference type="EC" id="5.6.2.4" evidence="8"/>
<comment type="caution">
    <text evidence="12">The sequence shown here is derived from an EMBL/GenBank/DDBJ whole genome shotgun (WGS) entry which is preliminary data.</text>
</comment>